<sequence length="52" mass="6215">METLWHHCYRTRWELPSAILLMLWKRLNIQILTYTGRSLTRSTISLANSLLI</sequence>
<protein>
    <submittedName>
        <fullName evidence="1">Sus2</fullName>
    </submittedName>
</protein>
<name>A0A0A9EHU3_ARUDO</name>
<dbReference type="EMBL" id="GBRH01199317">
    <property type="protein sequence ID" value="JAD98578.1"/>
    <property type="molecule type" value="Transcribed_RNA"/>
</dbReference>
<accession>A0A0A9EHU3</accession>
<proteinExistence type="predicted"/>
<organism evidence="1">
    <name type="scientific">Arundo donax</name>
    <name type="common">Giant reed</name>
    <name type="synonym">Donax arundinaceus</name>
    <dbReference type="NCBI Taxonomy" id="35708"/>
    <lineage>
        <taxon>Eukaryota</taxon>
        <taxon>Viridiplantae</taxon>
        <taxon>Streptophyta</taxon>
        <taxon>Embryophyta</taxon>
        <taxon>Tracheophyta</taxon>
        <taxon>Spermatophyta</taxon>
        <taxon>Magnoliopsida</taxon>
        <taxon>Liliopsida</taxon>
        <taxon>Poales</taxon>
        <taxon>Poaceae</taxon>
        <taxon>PACMAD clade</taxon>
        <taxon>Arundinoideae</taxon>
        <taxon>Arundineae</taxon>
        <taxon>Arundo</taxon>
    </lineage>
</organism>
<evidence type="ECO:0000313" key="1">
    <source>
        <dbReference type="EMBL" id="JAD98578.1"/>
    </source>
</evidence>
<dbReference type="AlphaFoldDB" id="A0A0A9EHU3"/>
<reference evidence="1" key="2">
    <citation type="journal article" date="2015" name="Data Brief">
        <title>Shoot transcriptome of the giant reed, Arundo donax.</title>
        <authorList>
            <person name="Barrero R.A."/>
            <person name="Guerrero F.D."/>
            <person name="Moolhuijzen P."/>
            <person name="Goolsby J.A."/>
            <person name="Tidwell J."/>
            <person name="Bellgard S.E."/>
            <person name="Bellgard M.I."/>
        </authorList>
    </citation>
    <scope>NUCLEOTIDE SEQUENCE</scope>
    <source>
        <tissue evidence="1">Shoot tissue taken approximately 20 cm above the soil surface</tissue>
    </source>
</reference>
<reference evidence="1" key="1">
    <citation type="submission" date="2014-09" db="EMBL/GenBank/DDBJ databases">
        <authorList>
            <person name="Magalhaes I.L.F."/>
            <person name="Oliveira U."/>
            <person name="Santos F.R."/>
            <person name="Vidigal T.H.D.A."/>
            <person name="Brescovit A.D."/>
            <person name="Santos A.J."/>
        </authorList>
    </citation>
    <scope>NUCLEOTIDE SEQUENCE</scope>
    <source>
        <tissue evidence="1">Shoot tissue taken approximately 20 cm above the soil surface</tissue>
    </source>
</reference>